<dbReference type="PROSITE" id="PS50112">
    <property type="entry name" value="PAS"/>
    <property type="match status" value="1"/>
</dbReference>
<dbReference type="EMBL" id="LWHQ01000043">
    <property type="protein sequence ID" value="OAS20863.1"/>
    <property type="molecule type" value="Genomic_DNA"/>
</dbReference>
<feature type="domain" description="GGDEF" evidence="3">
    <location>
        <begin position="299"/>
        <end position="431"/>
    </location>
</feature>
<evidence type="ECO:0008006" key="6">
    <source>
        <dbReference type="Google" id="ProtNLM"/>
    </source>
</evidence>
<dbReference type="PANTHER" id="PTHR44757:SF2">
    <property type="entry name" value="BIOFILM ARCHITECTURE MAINTENANCE PROTEIN MBAA"/>
    <property type="match status" value="1"/>
</dbReference>
<dbReference type="SMART" id="SM00091">
    <property type="entry name" value="PAS"/>
    <property type="match status" value="2"/>
</dbReference>
<accession>A0A179S6E6</accession>
<dbReference type="InterPro" id="IPR000014">
    <property type="entry name" value="PAS"/>
</dbReference>
<name>A0A179S6E6_9HYPH</name>
<dbReference type="OrthoDB" id="9814202at2"/>
<evidence type="ECO:0000313" key="5">
    <source>
        <dbReference type="Proteomes" id="UP000078316"/>
    </source>
</evidence>
<gene>
    <name evidence="4" type="ORF">A5481_21170</name>
</gene>
<organism evidence="4 5">
    <name type="scientific">Methylobacterium platani</name>
    <dbReference type="NCBI Taxonomy" id="427683"/>
    <lineage>
        <taxon>Bacteria</taxon>
        <taxon>Pseudomonadati</taxon>
        <taxon>Pseudomonadota</taxon>
        <taxon>Alphaproteobacteria</taxon>
        <taxon>Hyphomicrobiales</taxon>
        <taxon>Methylobacteriaceae</taxon>
        <taxon>Methylobacterium</taxon>
    </lineage>
</organism>
<dbReference type="InterPro" id="IPR001633">
    <property type="entry name" value="EAL_dom"/>
</dbReference>
<dbReference type="CDD" id="cd01949">
    <property type="entry name" value="GGDEF"/>
    <property type="match status" value="1"/>
</dbReference>
<dbReference type="SUPFAM" id="SSF55073">
    <property type="entry name" value="Nucleotide cyclase"/>
    <property type="match status" value="1"/>
</dbReference>
<dbReference type="Gene3D" id="3.30.70.270">
    <property type="match status" value="1"/>
</dbReference>
<dbReference type="AlphaFoldDB" id="A0A179S6E6"/>
<dbReference type="PANTHER" id="PTHR44757">
    <property type="entry name" value="DIGUANYLATE CYCLASE DGCP"/>
    <property type="match status" value="1"/>
</dbReference>
<dbReference type="SMART" id="SM00052">
    <property type="entry name" value="EAL"/>
    <property type="match status" value="1"/>
</dbReference>
<dbReference type="Proteomes" id="UP000078316">
    <property type="component" value="Unassembled WGS sequence"/>
</dbReference>
<dbReference type="PROSITE" id="PS50887">
    <property type="entry name" value="GGDEF"/>
    <property type="match status" value="1"/>
</dbReference>
<sequence>MQSGAPAAIAAGPDEPVAASPLHAAYSRLVWDTTDHALCLLDPEGRVAAWNPGAERLTGYPASEVLGRAFAYDDSPAGSDGALTAAREAGRYETDGWWPRRDGGRFRARTVILAIRDGDAPAGFAQVIREAPPPSEEGGEIRAVALILDLALSTMSQGLCLFDADRRVRLINQRFFAMFAVGDGDALVGTSIEALWALALCGPGAGLRDGAALLAGHAAPLERGEAVVVALPDGRAVALSRRGVPGGAFVVTFEDVTRQREAEQEIARLAHHDALTGLANRAMLWRRLGESAADGTVPAGSALLFLDLDGFKAVNDDLGHRAGDALLRQVAERLRRAVPEPGLAARFGGDEFAVLLPGRAGELAVSLAEGLLIALARPYGIEGQRPRTVTASIGIAFAPGGTTPDAMLREADCALYAAKGAGKAAWRPFTPALETERSEERRLEHDLRRAVEAGELHVAYQPLVDLSHGAVNAREALLRWTHPERGAVAPRRFIPLAEKSDLIRALGLWVLERACRDAAAWPDAARVCVNVSVRQLGDGSLPRAVGEALARSGLNPWRLELEITETVLSHGGTGIVDDLQLLHAMGVRISLDDFGIGFSSLARVRAFPFDRIKIDGSFVRDAVERPDCRAIVGLVAELGRRLGIETVAEGVETPAQLAVVREEGFTEAQGFLFGRAVANPVPAARAGT</sequence>
<dbReference type="Gene3D" id="3.20.20.450">
    <property type="entry name" value="EAL domain"/>
    <property type="match status" value="1"/>
</dbReference>
<dbReference type="CDD" id="cd01948">
    <property type="entry name" value="EAL"/>
    <property type="match status" value="1"/>
</dbReference>
<dbReference type="InterPro" id="IPR035965">
    <property type="entry name" value="PAS-like_dom_sf"/>
</dbReference>
<dbReference type="Pfam" id="PF13426">
    <property type="entry name" value="PAS_9"/>
    <property type="match status" value="1"/>
</dbReference>
<dbReference type="InterPro" id="IPR029787">
    <property type="entry name" value="Nucleotide_cyclase"/>
</dbReference>
<protein>
    <recommendedName>
        <fullName evidence="6">Diguanylate cyclase</fullName>
    </recommendedName>
</protein>
<dbReference type="SUPFAM" id="SSF141868">
    <property type="entry name" value="EAL domain-like"/>
    <property type="match status" value="1"/>
</dbReference>
<dbReference type="InterPro" id="IPR052155">
    <property type="entry name" value="Biofilm_reg_signaling"/>
</dbReference>
<evidence type="ECO:0000313" key="4">
    <source>
        <dbReference type="EMBL" id="OAS20863.1"/>
    </source>
</evidence>
<evidence type="ECO:0000259" key="1">
    <source>
        <dbReference type="PROSITE" id="PS50112"/>
    </source>
</evidence>
<dbReference type="CDD" id="cd00130">
    <property type="entry name" value="PAS"/>
    <property type="match status" value="1"/>
</dbReference>
<dbReference type="RefSeq" id="WP_053082476.1">
    <property type="nucleotide sequence ID" value="NZ_LWHQ01000043.1"/>
</dbReference>
<dbReference type="SMART" id="SM00267">
    <property type="entry name" value="GGDEF"/>
    <property type="match status" value="1"/>
</dbReference>
<dbReference type="NCBIfam" id="TIGR00254">
    <property type="entry name" value="GGDEF"/>
    <property type="match status" value="1"/>
</dbReference>
<dbReference type="STRING" id="427683.A5481_21170"/>
<reference evidence="4 5" key="1">
    <citation type="submission" date="2016-04" db="EMBL/GenBank/DDBJ databases">
        <authorList>
            <person name="Evans L.H."/>
            <person name="Alamgir A."/>
            <person name="Owens N."/>
            <person name="Weber N.D."/>
            <person name="Virtaneva K."/>
            <person name="Barbian K."/>
            <person name="Babar A."/>
            <person name="Rosenke K."/>
        </authorList>
    </citation>
    <scope>NUCLEOTIDE SEQUENCE [LARGE SCALE GENOMIC DNA]</scope>
    <source>
        <strain evidence="4 5">PMB02</strain>
    </source>
</reference>
<dbReference type="Pfam" id="PF12860">
    <property type="entry name" value="PAS_7"/>
    <property type="match status" value="1"/>
</dbReference>
<dbReference type="Pfam" id="PF00990">
    <property type="entry name" value="GGDEF"/>
    <property type="match status" value="1"/>
</dbReference>
<evidence type="ECO:0000259" key="3">
    <source>
        <dbReference type="PROSITE" id="PS50887"/>
    </source>
</evidence>
<feature type="domain" description="EAL" evidence="2">
    <location>
        <begin position="440"/>
        <end position="688"/>
    </location>
</feature>
<evidence type="ECO:0000259" key="2">
    <source>
        <dbReference type="PROSITE" id="PS50883"/>
    </source>
</evidence>
<dbReference type="InterPro" id="IPR000160">
    <property type="entry name" value="GGDEF_dom"/>
</dbReference>
<dbReference type="Gene3D" id="3.30.450.20">
    <property type="entry name" value="PAS domain"/>
    <property type="match status" value="2"/>
</dbReference>
<dbReference type="Pfam" id="PF00563">
    <property type="entry name" value="EAL"/>
    <property type="match status" value="1"/>
</dbReference>
<dbReference type="SUPFAM" id="SSF55785">
    <property type="entry name" value="PYP-like sensor domain (PAS domain)"/>
    <property type="match status" value="2"/>
</dbReference>
<dbReference type="NCBIfam" id="TIGR00229">
    <property type="entry name" value="sensory_box"/>
    <property type="match status" value="1"/>
</dbReference>
<dbReference type="InterPro" id="IPR043128">
    <property type="entry name" value="Rev_trsase/Diguanyl_cyclase"/>
</dbReference>
<comment type="caution">
    <text evidence="4">The sequence shown here is derived from an EMBL/GenBank/DDBJ whole genome shotgun (WGS) entry which is preliminary data.</text>
</comment>
<proteinExistence type="predicted"/>
<dbReference type="InterPro" id="IPR035919">
    <property type="entry name" value="EAL_sf"/>
</dbReference>
<dbReference type="PROSITE" id="PS50883">
    <property type="entry name" value="EAL"/>
    <property type="match status" value="1"/>
</dbReference>
<feature type="domain" description="PAS" evidence="1">
    <location>
        <begin position="23"/>
        <end position="73"/>
    </location>
</feature>